<gene>
    <name evidence="2" type="ORF">OCBIM_22013003mg</name>
</gene>
<proteinExistence type="predicted"/>
<protein>
    <submittedName>
        <fullName evidence="2">Uncharacterized protein</fullName>
    </submittedName>
</protein>
<feature type="transmembrane region" description="Helical" evidence="1">
    <location>
        <begin position="12"/>
        <end position="31"/>
    </location>
</feature>
<dbReference type="EMBL" id="KQ417972">
    <property type="protein sequence ID" value="KOF89467.1"/>
    <property type="molecule type" value="Genomic_DNA"/>
</dbReference>
<keyword evidence="1" id="KW-0812">Transmembrane</keyword>
<evidence type="ECO:0000313" key="2">
    <source>
        <dbReference type="EMBL" id="KOF89467.1"/>
    </source>
</evidence>
<dbReference type="AlphaFoldDB" id="A0A0L8HJS0"/>
<sequence>MQKPVKWSVPLFFLYLHLLVLGGGGAMLISWESTTFSLSDLGIKLYSVESIDTSNIFVSNQLIKIPPSLSYKNLLC</sequence>
<name>A0A0L8HJS0_OCTBM</name>
<reference evidence="2" key="1">
    <citation type="submission" date="2015-07" db="EMBL/GenBank/DDBJ databases">
        <title>MeaNS - Measles Nucleotide Surveillance Program.</title>
        <authorList>
            <person name="Tran T."/>
            <person name="Druce J."/>
        </authorList>
    </citation>
    <scope>NUCLEOTIDE SEQUENCE</scope>
    <source>
        <strain evidence="2">UCB-OBI-ISO-001</strain>
        <tissue evidence="2">Gonad</tissue>
    </source>
</reference>
<keyword evidence="1" id="KW-0472">Membrane</keyword>
<keyword evidence="1" id="KW-1133">Transmembrane helix</keyword>
<evidence type="ECO:0000256" key="1">
    <source>
        <dbReference type="SAM" id="Phobius"/>
    </source>
</evidence>
<organism evidence="2">
    <name type="scientific">Octopus bimaculoides</name>
    <name type="common">California two-spotted octopus</name>
    <dbReference type="NCBI Taxonomy" id="37653"/>
    <lineage>
        <taxon>Eukaryota</taxon>
        <taxon>Metazoa</taxon>
        <taxon>Spiralia</taxon>
        <taxon>Lophotrochozoa</taxon>
        <taxon>Mollusca</taxon>
        <taxon>Cephalopoda</taxon>
        <taxon>Coleoidea</taxon>
        <taxon>Octopodiformes</taxon>
        <taxon>Octopoda</taxon>
        <taxon>Incirrata</taxon>
        <taxon>Octopodidae</taxon>
        <taxon>Octopus</taxon>
    </lineage>
</organism>
<accession>A0A0L8HJS0</accession>